<dbReference type="InterPro" id="IPR029061">
    <property type="entry name" value="THDP-binding"/>
</dbReference>
<dbReference type="Gene3D" id="3.40.50.970">
    <property type="match status" value="1"/>
</dbReference>
<dbReference type="Pfam" id="PF00456">
    <property type="entry name" value="Transketolase_N"/>
    <property type="match status" value="1"/>
</dbReference>
<evidence type="ECO:0000259" key="4">
    <source>
        <dbReference type="Pfam" id="PF00456"/>
    </source>
</evidence>
<comment type="caution">
    <text evidence="5">The sequence shown here is derived from an EMBL/GenBank/DDBJ whole genome shotgun (WGS) entry which is preliminary data.</text>
</comment>
<dbReference type="PANTHER" id="PTHR47514:SF1">
    <property type="entry name" value="TRANSKETOLASE N-TERMINAL SECTION-RELATED"/>
    <property type="match status" value="1"/>
</dbReference>
<dbReference type="EMBL" id="BLAB01000001">
    <property type="protein sequence ID" value="GER93368.1"/>
    <property type="molecule type" value="Genomic_DNA"/>
</dbReference>
<dbReference type="SUPFAM" id="SSF52518">
    <property type="entry name" value="Thiamin diphosphate-binding fold (THDP-binding)"/>
    <property type="match status" value="1"/>
</dbReference>
<evidence type="ECO:0000256" key="2">
    <source>
        <dbReference type="ARBA" id="ARBA00007131"/>
    </source>
</evidence>
<name>A0A5J4KUV9_9ZZZZ</name>
<feature type="domain" description="Transketolase N-terminal" evidence="4">
    <location>
        <begin position="17"/>
        <end position="276"/>
    </location>
</feature>
<evidence type="ECO:0000313" key="5">
    <source>
        <dbReference type="EMBL" id="GER93368.1"/>
    </source>
</evidence>
<comment type="similarity">
    <text evidence="2">Belongs to the transketolase family.</text>
</comment>
<dbReference type="PANTHER" id="PTHR47514">
    <property type="entry name" value="TRANSKETOLASE N-TERMINAL SECTION-RELATED"/>
    <property type="match status" value="1"/>
</dbReference>
<evidence type="ECO:0000256" key="1">
    <source>
        <dbReference type="ARBA" id="ARBA00001964"/>
    </source>
</evidence>
<gene>
    <name evidence="5" type="ORF">A45J_1107</name>
</gene>
<sequence length="280" mass="30663">MTTLTQSRDIGFLKEQARLVRIEILKMLTLAGSGHTGGSLSAADIVTALYFYKMRHKPEYPKWPERDRFILSKGHAAPLLYTVLALTGYFDKSLLSTLRKTGSPLQGHPSSKMLQGVEVSTGSLGQGLSIANGIALGLRLDNSRARVYCLLGDGEIQEGQVWEAAMTAGHYAIDNLCAIVDLNELQIDGRCEDVMKITPVPAKWNAFNWHVFEIDGNNMEEVVTALDEAEKIKGKPSVILAKTVKGKGVSIFEGKVEYHGLAPTKEELEIALKELGEHGK</sequence>
<accession>A0A5J4KUV9</accession>
<dbReference type="CDD" id="cd02012">
    <property type="entry name" value="TPP_TK"/>
    <property type="match status" value="1"/>
</dbReference>
<proteinExistence type="inferred from homology"/>
<organism evidence="5">
    <name type="scientific">hot springs metagenome</name>
    <dbReference type="NCBI Taxonomy" id="433727"/>
    <lineage>
        <taxon>unclassified sequences</taxon>
        <taxon>metagenomes</taxon>
        <taxon>ecological metagenomes</taxon>
    </lineage>
</organism>
<evidence type="ECO:0000256" key="3">
    <source>
        <dbReference type="ARBA" id="ARBA00023052"/>
    </source>
</evidence>
<keyword evidence="3" id="KW-0786">Thiamine pyrophosphate</keyword>
<dbReference type="InterPro" id="IPR005474">
    <property type="entry name" value="Transketolase_N"/>
</dbReference>
<comment type="cofactor">
    <cofactor evidence="1">
        <name>thiamine diphosphate</name>
        <dbReference type="ChEBI" id="CHEBI:58937"/>
    </cofactor>
</comment>
<protein>
    <submittedName>
        <fullName evidence="5">Transketolase</fullName>
    </submittedName>
</protein>
<reference evidence="5" key="1">
    <citation type="submission" date="2019-10" db="EMBL/GenBank/DDBJ databases">
        <title>Metagenomic sequencing of thiosulfate-disproportionating enrichment culture.</title>
        <authorList>
            <person name="Umezawa K."/>
            <person name="Kojima H."/>
            <person name="Fukui M."/>
        </authorList>
    </citation>
    <scope>NUCLEOTIDE SEQUENCE</scope>
    <source>
        <strain evidence="5">45J</strain>
    </source>
</reference>
<dbReference type="AlphaFoldDB" id="A0A5J4KUV9"/>